<dbReference type="SUPFAM" id="SSF81383">
    <property type="entry name" value="F-box domain"/>
    <property type="match status" value="1"/>
</dbReference>
<dbReference type="SUPFAM" id="SSF52047">
    <property type="entry name" value="RNI-like"/>
    <property type="match status" value="1"/>
</dbReference>
<dbReference type="Pfam" id="PF00646">
    <property type="entry name" value="F-box"/>
    <property type="match status" value="1"/>
</dbReference>
<organism evidence="2 3">
    <name type="scientific">Heracleum sosnowskyi</name>
    <dbReference type="NCBI Taxonomy" id="360622"/>
    <lineage>
        <taxon>Eukaryota</taxon>
        <taxon>Viridiplantae</taxon>
        <taxon>Streptophyta</taxon>
        <taxon>Embryophyta</taxon>
        <taxon>Tracheophyta</taxon>
        <taxon>Spermatophyta</taxon>
        <taxon>Magnoliopsida</taxon>
        <taxon>eudicotyledons</taxon>
        <taxon>Gunneridae</taxon>
        <taxon>Pentapetalae</taxon>
        <taxon>asterids</taxon>
        <taxon>campanulids</taxon>
        <taxon>Apiales</taxon>
        <taxon>Apiaceae</taxon>
        <taxon>Apioideae</taxon>
        <taxon>apioid superclade</taxon>
        <taxon>Tordylieae</taxon>
        <taxon>Tordyliinae</taxon>
        <taxon>Heracleum</taxon>
    </lineage>
</organism>
<dbReference type="InterPro" id="IPR032675">
    <property type="entry name" value="LRR_dom_sf"/>
</dbReference>
<protein>
    <submittedName>
        <fullName evidence="2">F-box domain-containing protein</fullName>
    </submittedName>
</protein>
<reference evidence="2" key="2">
    <citation type="submission" date="2023-05" db="EMBL/GenBank/DDBJ databases">
        <authorList>
            <person name="Schelkunov M.I."/>
        </authorList>
    </citation>
    <scope>NUCLEOTIDE SEQUENCE</scope>
    <source>
        <strain evidence="2">Hsosn_3</strain>
        <tissue evidence="2">Leaf</tissue>
    </source>
</reference>
<dbReference type="InterPro" id="IPR036047">
    <property type="entry name" value="F-box-like_dom_sf"/>
</dbReference>
<dbReference type="InterPro" id="IPR001810">
    <property type="entry name" value="F-box_dom"/>
</dbReference>
<dbReference type="Proteomes" id="UP001237642">
    <property type="component" value="Unassembled WGS sequence"/>
</dbReference>
<dbReference type="PANTHER" id="PTHR38926">
    <property type="entry name" value="F-BOX DOMAIN CONTAINING PROTEIN, EXPRESSED"/>
    <property type="match status" value="1"/>
</dbReference>
<dbReference type="EMBL" id="JAUIZM010000001">
    <property type="protein sequence ID" value="KAK1404203.1"/>
    <property type="molecule type" value="Genomic_DNA"/>
</dbReference>
<evidence type="ECO:0000313" key="2">
    <source>
        <dbReference type="EMBL" id="KAK1404203.1"/>
    </source>
</evidence>
<name>A0AAD8JJB1_9APIA</name>
<proteinExistence type="predicted"/>
<dbReference type="AlphaFoldDB" id="A0AAD8JJB1"/>
<reference evidence="2" key="1">
    <citation type="submission" date="2023-02" db="EMBL/GenBank/DDBJ databases">
        <title>Genome of toxic invasive species Heracleum sosnowskyi carries increased number of genes despite the absence of recent whole-genome duplications.</title>
        <authorList>
            <person name="Schelkunov M."/>
            <person name="Shtratnikova V."/>
            <person name="Makarenko M."/>
            <person name="Klepikova A."/>
            <person name="Omelchenko D."/>
            <person name="Novikova G."/>
            <person name="Obukhova E."/>
            <person name="Bogdanov V."/>
            <person name="Penin A."/>
            <person name="Logacheva M."/>
        </authorList>
    </citation>
    <scope>NUCLEOTIDE SEQUENCE</scope>
    <source>
        <strain evidence="2">Hsosn_3</strain>
        <tissue evidence="2">Leaf</tissue>
    </source>
</reference>
<dbReference type="PANTHER" id="PTHR38926:SF5">
    <property type="entry name" value="F-BOX AND LEUCINE-RICH REPEAT PROTEIN 6"/>
    <property type="match status" value="1"/>
</dbReference>
<dbReference type="Gene3D" id="3.80.10.10">
    <property type="entry name" value="Ribonuclease Inhibitor"/>
    <property type="match status" value="1"/>
</dbReference>
<comment type="caution">
    <text evidence="2">The sequence shown here is derived from an EMBL/GenBank/DDBJ whole genome shotgun (WGS) entry which is preliminary data.</text>
</comment>
<evidence type="ECO:0000313" key="3">
    <source>
        <dbReference type="Proteomes" id="UP001237642"/>
    </source>
</evidence>
<feature type="domain" description="F-box" evidence="1">
    <location>
        <begin position="6"/>
        <end position="48"/>
    </location>
</feature>
<gene>
    <name evidence="2" type="ORF">POM88_003808</name>
</gene>
<keyword evidence="3" id="KW-1185">Reference proteome</keyword>
<dbReference type="Gene3D" id="1.20.1280.50">
    <property type="match status" value="1"/>
</dbReference>
<evidence type="ECO:0000259" key="1">
    <source>
        <dbReference type="Pfam" id="PF00646"/>
    </source>
</evidence>
<accession>A0AAD8JJB1</accession>
<sequence length="273" mass="30586">MEARKWENLNSDCLVNVFGRLDLETRILDIPLVCKQWHQALLNPLCWQKLVFPVNISGSRLAYHAFQCGGSFDYISGLIKFVVDWSDGCATTLVLPPHTTKDDLVYVSNACPFLKTLSLPRILLDDYGDNVSELIVKWKSLEVVKLGSSSYVVQIIDQISLHCKNLVGLSIAFAQIDGEIASTIVSKLATIKCLALNNAILEKEHLKVILLGCKELELLYVPDCVGFDEDDEEIIKLASRIKDFRCQGSTLYEFEDDGHISHDELVYGDCNSD</sequence>